<reference evidence="2" key="1">
    <citation type="journal article" date="2016" name="Genome Biol. Evol.">
        <title>Comparative 'omics' of the Fusarium fujikuroi species complex highlights differences in genetic potential and metabolite synthesis.</title>
        <authorList>
            <person name="Niehaus E.-M."/>
            <person name="Muensterkoetter M."/>
            <person name="Proctor R.H."/>
            <person name="Brown D.W."/>
            <person name="Sharon A."/>
            <person name="Idan Y."/>
            <person name="Oren-Young L."/>
            <person name="Sieber C.M."/>
            <person name="Novak O."/>
            <person name="Pencik A."/>
            <person name="Tarkowska D."/>
            <person name="Hromadova K."/>
            <person name="Freeman S."/>
            <person name="Maymon M."/>
            <person name="Elazar M."/>
            <person name="Youssef S.A."/>
            <person name="El-Shabrawy E.S.M."/>
            <person name="Shalaby A.B.A."/>
            <person name="Houterman P."/>
            <person name="Brock N.L."/>
            <person name="Burkhardt I."/>
            <person name="Tsavkelova E.A."/>
            <person name="Dickschat J.S."/>
            <person name="Galuszka P."/>
            <person name="Gueldener U."/>
            <person name="Tudzynski B."/>
        </authorList>
    </citation>
    <scope>NUCLEOTIDE SEQUENCE [LARGE SCALE GENOMIC DNA]</scope>
    <source>
        <strain evidence="2">MRC7560</strain>
    </source>
</reference>
<dbReference type="VEuPathDB" id="FungiDB:FMAN_15443"/>
<comment type="caution">
    <text evidence="1">The sequence shown here is derived from an EMBL/GenBank/DDBJ whole genome shotgun (WGS) entry which is preliminary data.</text>
</comment>
<evidence type="ECO:0000313" key="2">
    <source>
        <dbReference type="Proteomes" id="UP000184255"/>
    </source>
</evidence>
<dbReference type="RefSeq" id="XP_041691503.1">
    <property type="nucleotide sequence ID" value="XM_041826168.1"/>
</dbReference>
<dbReference type="AlphaFoldDB" id="A0A1L7UNU1"/>
<sequence length="58" mass="6728">MSSGPAMLRYTRPYDTKSVRVLGCGHNQRVPTSYDIRDFMPMQHRVESLIEECQTLPQ</sequence>
<dbReference type="EMBL" id="FCQH01000033">
    <property type="protein sequence ID" value="CVL09181.1"/>
    <property type="molecule type" value="Genomic_DNA"/>
</dbReference>
<dbReference type="GeneID" id="65094683"/>
<keyword evidence="2" id="KW-1185">Reference proteome</keyword>
<evidence type="ECO:0000313" key="1">
    <source>
        <dbReference type="EMBL" id="CVL09181.1"/>
    </source>
</evidence>
<accession>A0A1L7UNU1</accession>
<name>A0A1L7UNU1_FUSMA</name>
<protein>
    <submittedName>
        <fullName evidence="1">Uncharacterized protein</fullName>
    </submittedName>
</protein>
<organism evidence="1 2">
    <name type="scientific">Fusarium mangiferae</name>
    <name type="common">Mango malformation disease fungus</name>
    <dbReference type="NCBI Taxonomy" id="192010"/>
    <lineage>
        <taxon>Eukaryota</taxon>
        <taxon>Fungi</taxon>
        <taxon>Dikarya</taxon>
        <taxon>Ascomycota</taxon>
        <taxon>Pezizomycotina</taxon>
        <taxon>Sordariomycetes</taxon>
        <taxon>Hypocreomycetidae</taxon>
        <taxon>Hypocreales</taxon>
        <taxon>Nectriaceae</taxon>
        <taxon>Fusarium</taxon>
        <taxon>Fusarium fujikuroi species complex</taxon>
    </lineage>
</organism>
<proteinExistence type="predicted"/>
<gene>
    <name evidence="1" type="ORF">FMAN_15443</name>
</gene>
<dbReference type="Proteomes" id="UP000184255">
    <property type="component" value="Unassembled WGS sequence"/>
</dbReference>